<dbReference type="Pfam" id="PF02113">
    <property type="entry name" value="Peptidase_S13"/>
    <property type="match status" value="2"/>
</dbReference>
<dbReference type="InterPro" id="IPR000667">
    <property type="entry name" value="Peptidase_S13"/>
</dbReference>
<evidence type="ECO:0000313" key="6">
    <source>
        <dbReference type="Proteomes" id="UP000317998"/>
    </source>
</evidence>
<feature type="region of interest" description="Disordered" evidence="3">
    <location>
        <begin position="57"/>
        <end position="83"/>
    </location>
</feature>
<feature type="compositionally biased region" description="Pro residues" evidence="3">
    <location>
        <begin position="57"/>
        <end position="72"/>
    </location>
</feature>
<reference evidence="5 6" key="1">
    <citation type="submission" date="2019-06" db="EMBL/GenBank/DDBJ databases">
        <title>Sequencing the genomes of 1000 actinobacteria strains.</title>
        <authorList>
            <person name="Klenk H.-P."/>
        </authorList>
    </citation>
    <scope>NUCLEOTIDE SEQUENCE [LARGE SCALE GENOMIC DNA]</scope>
    <source>
        <strain evidence="5 6">DSM 26477</strain>
    </source>
</reference>
<evidence type="ECO:0000256" key="1">
    <source>
        <dbReference type="ARBA" id="ARBA00006096"/>
    </source>
</evidence>
<organism evidence="5 6">
    <name type="scientific">Homoserinimonas aerilata</name>
    <dbReference type="NCBI Taxonomy" id="1162970"/>
    <lineage>
        <taxon>Bacteria</taxon>
        <taxon>Bacillati</taxon>
        <taxon>Actinomycetota</taxon>
        <taxon>Actinomycetes</taxon>
        <taxon>Micrococcales</taxon>
        <taxon>Microbacteriaceae</taxon>
        <taxon>Homoserinimonas</taxon>
    </lineage>
</organism>
<dbReference type="Proteomes" id="UP000317998">
    <property type="component" value="Unassembled WGS sequence"/>
</dbReference>
<dbReference type="Gene3D" id="3.40.710.10">
    <property type="entry name" value="DD-peptidase/beta-lactamase superfamily"/>
    <property type="match status" value="2"/>
</dbReference>
<feature type="region of interest" description="Disordered" evidence="3">
    <location>
        <begin position="1"/>
        <end position="44"/>
    </location>
</feature>
<keyword evidence="5" id="KW-0121">Carboxypeptidase</keyword>
<keyword evidence="5" id="KW-0645">Protease</keyword>
<dbReference type="PANTHER" id="PTHR30023:SF0">
    <property type="entry name" value="PENICILLIN-SENSITIVE CARBOXYPEPTIDASE A"/>
    <property type="match status" value="1"/>
</dbReference>
<feature type="region of interest" description="Disordered" evidence="3">
    <location>
        <begin position="357"/>
        <end position="380"/>
    </location>
</feature>
<feature type="compositionally biased region" description="Low complexity" evidence="3">
    <location>
        <begin position="305"/>
        <end position="321"/>
    </location>
</feature>
<keyword evidence="4" id="KW-0472">Membrane</keyword>
<dbReference type="EMBL" id="VFOM01000001">
    <property type="protein sequence ID" value="TQL48729.1"/>
    <property type="molecule type" value="Genomic_DNA"/>
</dbReference>
<dbReference type="PRINTS" id="PR00922">
    <property type="entry name" value="DADACBPTASE3"/>
</dbReference>
<dbReference type="SUPFAM" id="SSF56601">
    <property type="entry name" value="beta-lactamase/transpeptidase-like"/>
    <property type="match status" value="1"/>
</dbReference>
<dbReference type="InterPro" id="IPR012338">
    <property type="entry name" value="Beta-lactam/transpept-like"/>
</dbReference>
<dbReference type="AlphaFoldDB" id="A0A542YKV6"/>
<feature type="transmembrane region" description="Helical" evidence="4">
    <location>
        <begin position="100"/>
        <end position="122"/>
    </location>
</feature>
<dbReference type="GO" id="GO:0004185">
    <property type="term" value="F:serine-type carboxypeptidase activity"/>
    <property type="evidence" value="ECO:0007669"/>
    <property type="project" value="InterPro"/>
</dbReference>
<dbReference type="PANTHER" id="PTHR30023">
    <property type="entry name" value="D-ALANYL-D-ALANINE CARBOXYPEPTIDASE"/>
    <property type="match status" value="1"/>
</dbReference>
<feature type="compositionally biased region" description="Low complexity" evidence="3">
    <location>
        <begin position="73"/>
        <end position="82"/>
    </location>
</feature>
<protein>
    <submittedName>
        <fullName evidence="5">D-alanyl-D-alanine carboxypeptidase/D-alanyl-D-alanine-endopeptidase (Penicillin-binding protein 4)</fullName>
    </submittedName>
</protein>
<comment type="similarity">
    <text evidence="1">Belongs to the peptidase S13 family.</text>
</comment>
<name>A0A542YKV6_9MICO</name>
<evidence type="ECO:0000256" key="2">
    <source>
        <dbReference type="ARBA" id="ARBA00022801"/>
    </source>
</evidence>
<dbReference type="RefSeq" id="WP_141880804.1">
    <property type="nucleotide sequence ID" value="NZ_VFOM01000001.1"/>
</dbReference>
<feature type="region of interest" description="Disordered" evidence="3">
    <location>
        <begin position="299"/>
        <end position="321"/>
    </location>
</feature>
<gene>
    <name evidence="5" type="ORF">FB562_1828</name>
</gene>
<evidence type="ECO:0000256" key="3">
    <source>
        <dbReference type="SAM" id="MobiDB-lite"/>
    </source>
</evidence>
<dbReference type="GO" id="GO:0000270">
    <property type="term" value="P:peptidoglycan metabolic process"/>
    <property type="evidence" value="ECO:0007669"/>
    <property type="project" value="TreeGrafter"/>
</dbReference>
<keyword evidence="6" id="KW-1185">Reference proteome</keyword>
<dbReference type="GO" id="GO:0006508">
    <property type="term" value="P:proteolysis"/>
    <property type="evidence" value="ECO:0007669"/>
    <property type="project" value="InterPro"/>
</dbReference>
<keyword evidence="2" id="KW-0378">Hydrolase</keyword>
<accession>A0A542YKV6</accession>
<evidence type="ECO:0000313" key="5">
    <source>
        <dbReference type="EMBL" id="TQL48729.1"/>
    </source>
</evidence>
<proteinExistence type="inferred from homology"/>
<dbReference type="OrthoDB" id="56883at2"/>
<sequence length="601" mass="60407">MTEPGQPLTRRAARDAAAARADRPLPEGLSADATQPYLQQPPAPEAQLLATLAAPAQPPTQLLPPSSIPPAAPLAQAPAQTSRGLGDRLRGWAVAHRRTLLASGASIVVAALCCGAVAVGAASAARPEASGAVAAMGAVSARTVPTDSLQPTRARSCGVDVRDPAYATLGVSVVNVASGEQLLALGGGAAVPTTNLQKVLTAVTALKVLGPDTRIATRVYEGSMPGSIVLVGGGDPTLSALPAGTESVYAGAPRMSELAAQTTASLAKLYPQEAAKDKGKADDKPDKDKDPLTEKIDELKAGLQPSPSATPTAPTAPPASVTPAVTQLIVDTTLWPYGDSWDTGWSDAARTTGTQAPITPLMVDGDRADPTAATSPRGTDPIASATAAFIDALGQSTAPTIGSGEVVDGRPLLAEVFSQPVSVLVQQMLQADDNTLADMLARLVSTTLGSGGSAASLDQVFRSVLSGYEMPIDGLVVRDGSGLNAATVASPELVARMFATLDAGGAELQTIPAALPVAGQSGSLADRFSGQLASVKSAFSGVGGTTDRAATLGGLLTASDGTRLAVSLQASGEVKPETSLALETLLADIQSCGDNLAGILQ</sequence>
<keyword evidence="4" id="KW-1133">Transmembrane helix</keyword>
<keyword evidence="4" id="KW-0812">Transmembrane</keyword>
<comment type="caution">
    <text evidence="5">The sequence shown here is derived from an EMBL/GenBank/DDBJ whole genome shotgun (WGS) entry which is preliminary data.</text>
</comment>
<evidence type="ECO:0000256" key="4">
    <source>
        <dbReference type="SAM" id="Phobius"/>
    </source>
</evidence>